<dbReference type="PANTHER" id="PTHR33529">
    <property type="entry name" value="SLR0882 PROTEIN-RELATED"/>
    <property type="match status" value="1"/>
</dbReference>
<comment type="caution">
    <text evidence="7">The sequence shown here is derived from an EMBL/GenBank/DDBJ whole genome shotgun (WGS) entry which is preliminary data.</text>
</comment>
<organism evidence="7 8">
    <name type="scientific">candidate division TA06 bacterium 34_109</name>
    <dbReference type="NCBI Taxonomy" id="1635277"/>
    <lineage>
        <taxon>Bacteria</taxon>
        <taxon>Bacteria division TA06</taxon>
    </lineage>
</organism>
<keyword evidence="4 6" id="KW-1133">Transmembrane helix</keyword>
<dbReference type="InterPro" id="IPR005495">
    <property type="entry name" value="LptG/LptF_permease"/>
</dbReference>
<evidence type="ECO:0000256" key="3">
    <source>
        <dbReference type="ARBA" id="ARBA00022692"/>
    </source>
</evidence>
<evidence type="ECO:0000313" key="8">
    <source>
        <dbReference type="Proteomes" id="UP000053467"/>
    </source>
</evidence>
<evidence type="ECO:0000256" key="6">
    <source>
        <dbReference type="SAM" id="Phobius"/>
    </source>
</evidence>
<sequence length="376" mass="43411">MKIIDRTIIKEFIPSFFLALFLIIFVLLVNRIFELVNLIIGKGLPFLIVLKLFLFNLPFIIFLSIPMSVLVATIMTFGRMSSDFEIIALKSLGINTYRFIFKLTFFSTILFLITFFISDFVVPYSNHRVRQIFVQILNLRPAVNVEKGVFKKSYDNDVYFYFEDIKNDNTFSNCHIIKDKTYIKADSGYLKTVKGENKISVFMKNGEIFEIVSDGNYKKNYFSTFVQKIKISGDIIEGGFDIRGDREMSIRMLVESIKNVNKSFNGKKGKEYALRRKKSLYRYLTEIHKKISISFGVFAFVLLGGIIGIRLKKSSLALGFGISTALFVFYYVLLVLGEQLSDNGIINPAITIWFPNVLTLFLCLYFILKDMGIFRR</sequence>
<feature type="transmembrane region" description="Helical" evidence="6">
    <location>
        <begin position="53"/>
        <end position="78"/>
    </location>
</feature>
<protein>
    <submittedName>
        <fullName evidence="7">Putative Permease YjgP/YjgQ</fullName>
    </submittedName>
</protein>
<proteinExistence type="predicted"/>
<evidence type="ECO:0000256" key="1">
    <source>
        <dbReference type="ARBA" id="ARBA00004651"/>
    </source>
</evidence>
<dbReference type="EMBL" id="LGGX01000008">
    <property type="protein sequence ID" value="KUK87102.1"/>
    <property type="molecule type" value="Genomic_DNA"/>
</dbReference>
<keyword evidence="5 6" id="KW-0472">Membrane</keyword>
<dbReference type="Pfam" id="PF03739">
    <property type="entry name" value="LptF_LptG"/>
    <property type="match status" value="1"/>
</dbReference>
<evidence type="ECO:0000256" key="4">
    <source>
        <dbReference type="ARBA" id="ARBA00022989"/>
    </source>
</evidence>
<feature type="transmembrane region" description="Helical" evidence="6">
    <location>
        <begin position="345"/>
        <end position="368"/>
    </location>
</feature>
<dbReference type="GO" id="GO:0015920">
    <property type="term" value="P:lipopolysaccharide transport"/>
    <property type="evidence" value="ECO:0007669"/>
    <property type="project" value="TreeGrafter"/>
</dbReference>
<evidence type="ECO:0000313" key="7">
    <source>
        <dbReference type="EMBL" id="KUK87102.1"/>
    </source>
</evidence>
<feature type="transmembrane region" description="Helical" evidence="6">
    <location>
        <begin position="316"/>
        <end position="333"/>
    </location>
</feature>
<keyword evidence="3 6" id="KW-0812">Transmembrane</keyword>
<name>A0A117M6J7_UNCT6</name>
<feature type="transmembrane region" description="Helical" evidence="6">
    <location>
        <begin position="99"/>
        <end position="122"/>
    </location>
</feature>
<comment type="subcellular location">
    <subcellularLocation>
        <location evidence="1">Cell membrane</location>
        <topology evidence="1">Multi-pass membrane protein</topology>
    </subcellularLocation>
</comment>
<reference evidence="8" key="1">
    <citation type="journal article" date="2015" name="MBio">
        <title>Genome-Resolved Metagenomic Analysis Reveals Roles for Candidate Phyla and Other Microbial Community Members in Biogeochemical Transformations in Oil Reservoirs.</title>
        <authorList>
            <person name="Hu P."/>
            <person name="Tom L."/>
            <person name="Singh A."/>
            <person name="Thomas B.C."/>
            <person name="Baker B.J."/>
            <person name="Piceno Y.M."/>
            <person name="Andersen G.L."/>
            <person name="Banfield J.F."/>
        </authorList>
    </citation>
    <scope>NUCLEOTIDE SEQUENCE [LARGE SCALE GENOMIC DNA]</scope>
</reference>
<evidence type="ECO:0000256" key="5">
    <source>
        <dbReference type="ARBA" id="ARBA00023136"/>
    </source>
</evidence>
<accession>A0A117M6J7</accession>
<dbReference type="Proteomes" id="UP000053467">
    <property type="component" value="Unassembled WGS sequence"/>
</dbReference>
<feature type="transmembrane region" description="Helical" evidence="6">
    <location>
        <begin position="291"/>
        <end position="309"/>
    </location>
</feature>
<dbReference type="AlphaFoldDB" id="A0A117M6J7"/>
<gene>
    <name evidence="7" type="ORF">XE03_1052</name>
</gene>
<feature type="transmembrane region" description="Helical" evidence="6">
    <location>
        <begin position="12"/>
        <end position="33"/>
    </location>
</feature>
<keyword evidence="2" id="KW-1003">Cell membrane</keyword>
<dbReference type="GO" id="GO:0043190">
    <property type="term" value="C:ATP-binding cassette (ABC) transporter complex"/>
    <property type="evidence" value="ECO:0007669"/>
    <property type="project" value="TreeGrafter"/>
</dbReference>
<evidence type="ECO:0000256" key="2">
    <source>
        <dbReference type="ARBA" id="ARBA00022475"/>
    </source>
</evidence>
<dbReference type="PANTHER" id="PTHR33529:SF6">
    <property type="entry name" value="YJGP_YJGQ FAMILY PERMEASE"/>
    <property type="match status" value="1"/>
</dbReference>